<accession>D1A1E6</accession>
<dbReference type="HOGENOM" id="CLU_065158_0_0_11"/>
<dbReference type="Gene3D" id="1.25.40.10">
    <property type="entry name" value="Tetratricopeptide repeat domain"/>
    <property type="match status" value="1"/>
</dbReference>
<dbReference type="InterPro" id="IPR010982">
    <property type="entry name" value="Lambda_DNA-bd_dom_sf"/>
</dbReference>
<dbReference type="STRING" id="471852.Tcur_0264"/>
<evidence type="ECO:0000313" key="2">
    <source>
        <dbReference type="EMBL" id="ACY95868.1"/>
    </source>
</evidence>
<name>D1A1E6_THECD</name>
<dbReference type="GO" id="GO:0003677">
    <property type="term" value="F:DNA binding"/>
    <property type="evidence" value="ECO:0007669"/>
    <property type="project" value="InterPro"/>
</dbReference>
<proteinExistence type="predicted"/>
<sequence>MSTADDPRAIAARLRAEREKRGWGQRKTARFLRDATDDHQKPDLSSFVTYVKRWESGEVRPCDPRYRAAYAKVFGVSEDELFGPRPQPSSSRPPEPHDDPDERERLALAARNPARLDEAVVDGLAATLAHQRRLEDSTGSGRMLAPAAEHLKLILRLLKEARAAPAARLAQTAAEASQFVGWLHTAVGAYEDASTLYDQALRLGMQSRNTDLAATALSMQGHLAWVTGDIGAMAELSKAAAEMATATGTRAMAVQQSGRALAVLGDRQGALRSIGEAEEILAGGTRADDPDGLYFYGPAYLTMQRGLILSYLAEDPAQHGAAAGLIASGIQALAADVRNSEWVAWYRVRAAAAHARGGDITEAVTGLRTALGIVTGTGGGRTRAELVKTHRALIRRWPRHPGLAELGEALR</sequence>
<dbReference type="EMBL" id="CP001738">
    <property type="protein sequence ID" value="ACY95868.1"/>
    <property type="molecule type" value="Genomic_DNA"/>
</dbReference>
<evidence type="ECO:0000313" key="3">
    <source>
        <dbReference type="Proteomes" id="UP000001918"/>
    </source>
</evidence>
<evidence type="ECO:0008006" key="4">
    <source>
        <dbReference type="Google" id="ProtNLM"/>
    </source>
</evidence>
<dbReference type="InterPro" id="IPR011990">
    <property type="entry name" value="TPR-like_helical_dom_sf"/>
</dbReference>
<reference evidence="2 3" key="1">
    <citation type="journal article" date="2011" name="Stand. Genomic Sci.">
        <title>Complete genome sequence of Thermomonospora curvata type strain (B9).</title>
        <authorList>
            <person name="Chertkov O."/>
            <person name="Sikorski J."/>
            <person name="Nolan M."/>
            <person name="Lapidus A."/>
            <person name="Lucas S."/>
            <person name="Del Rio T.G."/>
            <person name="Tice H."/>
            <person name="Cheng J.F."/>
            <person name="Goodwin L."/>
            <person name="Pitluck S."/>
            <person name="Liolios K."/>
            <person name="Ivanova N."/>
            <person name="Mavromatis K."/>
            <person name="Mikhailova N."/>
            <person name="Ovchinnikova G."/>
            <person name="Pati A."/>
            <person name="Chen A."/>
            <person name="Palaniappan K."/>
            <person name="Djao O.D."/>
            <person name="Land M."/>
            <person name="Hauser L."/>
            <person name="Chang Y.J."/>
            <person name="Jeffries C.D."/>
            <person name="Brettin T."/>
            <person name="Han C."/>
            <person name="Detter J.C."/>
            <person name="Rohde M."/>
            <person name="Goker M."/>
            <person name="Woyke T."/>
            <person name="Bristow J."/>
            <person name="Eisen J.A."/>
            <person name="Markowitz V."/>
            <person name="Hugenholtz P."/>
            <person name="Klenk H.P."/>
            <person name="Kyrpides N.C."/>
        </authorList>
    </citation>
    <scope>NUCLEOTIDE SEQUENCE [LARGE SCALE GENOMIC DNA]</scope>
    <source>
        <strain evidence="3">ATCC 19995 / DSM 43183 / JCM 3096 / KCTC 9072 / NBRC 15933 / NCIMB 10081 / Henssen B9</strain>
    </source>
</reference>
<dbReference type="SUPFAM" id="SSF48452">
    <property type="entry name" value="TPR-like"/>
    <property type="match status" value="1"/>
</dbReference>
<dbReference type="Proteomes" id="UP000001918">
    <property type="component" value="Chromosome"/>
</dbReference>
<dbReference type="eggNOG" id="COG1396">
    <property type="taxonomic scope" value="Bacteria"/>
</dbReference>
<dbReference type="InterPro" id="IPR001387">
    <property type="entry name" value="Cro/C1-type_HTH"/>
</dbReference>
<dbReference type="OrthoDB" id="3428567at2"/>
<feature type="region of interest" description="Disordered" evidence="1">
    <location>
        <begin position="79"/>
        <end position="102"/>
    </location>
</feature>
<dbReference type="Gene3D" id="1.10.260.40">
    <property type="entry name" value="lambda repressor-like DNA-binding domains"/>
    <property type="match status" value="1"/>
</dbReference>
<evidence type="ECO:0000256" key="1">
    <source>
        <dbReference type="SAM" id="MobiDB-lite"/>
    </source>
</evidence>
<dbReference type="AlphaFoldDB" id="D1A1E6"/>
<dbReference type="RefSeq" id="WP_012850652.1">
    <property type="nucleotide sequence ID" value="NC_013510.1"/>
</dbReference>
<dbReference type="KEGG" id="tcu:Tcur_0264"/>
<organism evidence="2 3">
    <name type="scientific">Thermomonospora curvata (strain ATCC 19995 / DSM 43183 / JCM 3096 / KCTC 9072 / NBRC 15933 / NCIMB 10081 / Henssen B9)</name>
    <dbReference type="NCBI Taxonomy" id="471852"/>
    <lineage>
        <taxon>Bacteria</taxon>
        <taxon>Bacillati</taxon>
        <taxon>Actinomycetota</taxon>
        <taxon>Actinomycetes</taxon>
        <taxon>Streptosporangiales</taxon>
        <taxon>Thermomonosporaceae</taxon>
        <taxon>Thermomonospora</taxon>
    </lineage>
</organism>
<dbReference type="CDD" id="cd00093">
    <property type="entry name" value="HTH_XRE"/>
    <property type="match status" value="1"/>
</dbReference>
<keyword evidence="3" id="KW-1185">Reference proteome</keyword>
<gene>
    <name evidence="2" type="ordered locus">Tcur_0264</name>
</gene>
<protein>
    <recommendedName>
        <fullName evidence="4">Transcriptional regulator, XRE family</fullName>
    </recommendedName>
</protein>